<reference evidence="1" key="2">
    <citation type="journal article" date="2023" name="IMA Fungus">
        <title>Comparative genomic study of the Penicillium genus elucidates a diverse pangenome and 15 lateral gene transfer events.</title>
        <authorList>
            <person name="Petersen C."/>
            <person name="Sorensen T."/>
            <person name="Nielsen M.R."/>
            <person name="Sondergaard T.E."/>
            <person name="Sorensen J.L."/>
            <person name="Fitzpatrick D.A."/>
            <person name="Frisvad J.C."/>
            <person name="Nielsen K.L."/>
        </authorList>
    </citation>
    <scope>NUCLEOTIDE SEQUENCE</scope>
    <source>
        <strain evidence="1">IBT 22155</strain>
    </source>
</reference>
<dbReference type="GeneID" id="81404915"/>
<dbReference type="EMBL" id="JAPQKL010000004">
    <property type="protein sequence ID" value="KAJ5135723.1"/>
    <property type="molecule type" value="Genomic_DNA"/>
</dbReference>
<dbReference type="RefSeq" id="XP_056522695.1">
    <property type="nucleotide sequence ID" value="XM_056665745.1"/>
</dbReference>
<organism evidence="1 2">
    <name type="scientific">Penicillium bovifimosum</name>
    <dbReference type="NCBI Taxonomy" id="126998"/>
    <lineage>
        <taxon>Eukaryota</taxon>
        <taxon>Fungi</taxon>
        <taxon>Dikarya</taxon>
        <taxon>Ascomycota</taxon>
        <taxon>Pezizomycotina</taxon>
        <taxon>Eurotiomycetes</taxon>
        <taxon>Eurotiomycetidae</taxon>
        <taxon>Eurotiales</taxon>
        <taxon>Aspergillaceae</taxon>
        <taxon>Penicillium</taxon>
    </lineage>
</organism>
<accession>A0A9W9L3W2</accession>
<proteinExistence type="predicted"/>
<protein>
    <submittedName>
        <fullName evidence="1">Uncharacterized protein</fullName>
    </submittedName>
</protein>
<evidence type="ECO:0000313" key="1">
    <source>
        <dbReference type="EMBL" id="KAJ5135723.1"/>
    </source>
</evidence>
<reference evidence="1" key="1">
    <citation type="submission" date="2022-11" db="EMBL/GenBank/DDBJ databases">
        <authorList>
            <person name="Petersen C."/>
        </authorList>
    </citation>
    <scope>NUCLEOTIDE SEQUENCE</scope>
    <source>
        <strain evidence="1">IBT 22155</strain>
    </source>
</reference>
<keyword evidence="2" id="KW-1185">Reference proteome</keyword>
<gene>
    <name evidence="1" type="ORF">N7515_005001</name>
</gene>
<sequence>MDDYPVSSAEEEQLAIQFIRNYQSLGKLFKNSERSIDMNQYFMARELLTGKAGSHPEDHGYYSYLETLKTIGAQAIKESV</sequence>
<comment type="caution">
    <text evidence="1">The sequence shown here is derived from an EMBL/GenBank/DDBJ whole genome shotgun (WGS) entry which is preliminary data.</text>
</comment>
<name>A0A9W9L3W2_9EURO</name>
<dbReference type="AlphaFoldDB" id="A0A9W9L3W2"/>
<dbReference type="Proteomes" id="UP001149079">
    <property type="component" value="Unassembled WGS sequence"/>
</dbReference>
<evidence type="ECO:0000313" key="2">
    <source>
        <dbReference type="Proteomes" id="UP001149079"/>
    </source>
</evidence>